<dbReference type="Gene3D" id="2.60.40.1930">
    <property type="match status" value="1"/>
</dbReference>
<evidence type="ECO:0000256" key="1">
    <source>
        <dbReference type="SAM" id="SignalP"/>
    </source>
</evidence>
<evidence type="ECO:0000313" key="2">
    <source>
        <dbReference type="EMBL" id="SMC57213.1"/>
    </source>
</evidence>
<dbReference type="AlphaFoldDB" id="A0A1W2A9F2"/>
<gene>
    <name evidence="2" type="ORF">SAMN04488524_1259</name>
</gene>
<name>A0A1W2A9F2_9SPHI</name>
<keyword evidence="1" id="KW-0732">Signal</keyword>
<dbReference type="OrthoDB" id="609485at2"/>
<protein>
    <recommendedName>
        <fullName evidence="4">MG2 domain-containing protein</fullName>
    </recommendedName>
</protein>
<evidence type="ECO:0000313" key="3">
    <source>
        <dbReference type="Proteomes" id="UP000192756"/>
    </source>
</evidence>
<proteinExistence type="predicted"/>
<dbReference type="STRING" id="151894.SAMN04488524_1259"/>
<dbReference type="RefSeq" id="WP_084237513.1">
    <property type="nucleotide sequence ID" value="NZ_FWXT01000001.1"/>
</dbReference>
<keyword evidence="3" id="KW-1185">Reference proteome</keyword>
<accession>A0A1W2A9F2</accession>
<dbReference type="EMBL" id="FWXT01000001">
    <property type="protein sequence ID" value="SMC57213.1"/>
    <property type="molecule type" value="Genomic_DNA"/>
</dbReference>
<evidence type="ECO:0008006" key="4">
    <source>
        <dbReference type="Google" id="ProtNLM"/>
    </source>
</evidence>
<sequence>MRKYTIALLLSLVLLALLPIHTQAQWASQTMLSDQMQYYAHKEPGSKLFVHFDKTIYTNNETVWFTGYLLNLRSSAARLHEFLSVALIRAIDSAVIIQEKYQIINGLAFGSMVLPDSMLTGNYHFQVTTNLVSRGIPELSFAQPLVIKTNIEPSFKASLKLLQTGTLGKSPHKILVSVLSREARFLPKPVAISYNYGQLRKKATTNASGELIIDIPETENITDPNVYTKLKYGKDSSYLNLPLPVSKRKAHVGFYPEGGNLIHNLPCKVAWELKDQQGAVVTSKALLYGGTELIDTIETNSYGIGKFILVPQKDITYQIKLLHTAFTDSSYVIPQAAENGLSISFSTGIPTDTLVFRLNSTNPGKVALRLHDFRATYIYNELSISNTPSNIKIPLGDIPPGLKTLTLSDSLGRPLAERLLYAHYENKQKVQISTERQSYGQREKVKLRLNLNQPDTIALVSIACVQENRLPSSITTDIESYTKLTNELTDLAAAPDGRGVGDRQYLEDILLVKGWRRYSWQHILQASPADTLKSYDSLPLRLQISRYGKPLKSAVELGIMSAGGLSFKKSGPTGDVQFDNSELLIAPGSKIQAIVMGKNQDTYGMELNDPFVKLNKDYTKLITAQRTVIPSTIQNNTELTLKSNEKVNRLREVEIRAGGDQTLNYKHGANECGDYVCRFNILNCRNHLSDPGNRHPIPGQTYTNGLGGGIIVYQLCKDEERRRFIMPLTPIYTKKEFYVDAHAEPLEPAFESTLYWNHGLILGRATKELEFYTGDITGKFRIVVQGMSTTDVLYGQYTIEVKAK</sequence>
<reference evidence="3" key="1">
    <citation type="submission" date="2017-04" db="EMBL/GenBank/DDBJ databases">
        <authorList>
            <person name="Varghese N."/>
            <person name="Submissions S."/>
        </authorList>
    </citation>
    <scope>NUCLEOTIDE SEQUENCE [LARGE SCALE GENOMIC DNA]</scope>
    <source>
        <strain evidence="3">DSM 12126</strain>
    </source>
</reference>
<feature type="chain" id="PRO_5012393483" description="MG2 domain-containing protein" evidence="1">
    <location>
        <begin position="25"/>
        <end position="804"/>
    </location>
</feature>
<feature type="signal peptide" evidence="1">
    <location>
        <begin position="1"/>
        <end position="24"/>
    </location>
</feature>
<dbReference type="Proteomes" id="UP000192756">
    <property type="component" value="Unassembled WGS sequence"/>
</dbReference>
<organism evidence="2 3">
    <name type="scientific">Pedobacter africanus</name>
    <dbReference type="NCBI Taxonomy" id="151894"/>
    <lineage>
        <taxon>Bacteria</taxon>
        <taxon>Pseudomonadati</taxon>
        <taxon>Bacteroidota</taxon>
        <taxon>Sphingobacteriia</taxon>
        <taxon>Sphingobacteriales</taxon>
        <taxon>Sphingobacteriaceae</taxon>
        <taxon>Pedobacter</taxon>
    </lineage>
</organism>